<dbReference type="EMBL" id="DXFT01000157">
    <property type="protein sequence ID" value="HIX04050.1"/>
    <property type="molecule type" value="Genomic_DNA"/>
</dbReference>
<dbReference type="Proteomes" id="UP000824202">
    <property type="component" value="Unassembled WGS sequence"/>
</dbReference>
<evidence type="ECO:0000313" key="2">
    <source>
        <dbReference type="Proteomes" id="UP000824202"/>
    </source>
</evidence>
<organism evidence="1 2">
    <name type="scientific">Candidatus Odoribacter faecigallinarum</name>
    <dbReference type="NCBI Taxonomy" id="2838706"/>
    <lineage>
        <taxon>Bacteria</taxon>
        <taxon>Pseudomonadati</taxon>
        <taxon>Bacteroidota</taxon>
        <taxon>Bacteroidia</taxon>
        <taxon>Bacteroidales</taxon>
        <taxon>Odoribacteraceae</taxon>
        <taxon>Odoribacter</taxon>
    </lineage>
</organism>
<accession>A0A9D1V0X2</accession>
<gene>
    <name evidence="1" type="ORF">H9863_08060</name>
</gene>
<dbReference type="AlphaFoldDB" id="A0A9D1V0X2"/>
<comment type="caution">
    <text evidence="1">The sequence shown here is derived from an EMBL/GenBank/DDBJ whole genome shotgun (WGS) entry which is preliminary data.</text>
</comment>
<sequence length="292" mass="32838">MRKEDLMTVYESIGQLRDQGIKMKDIADRLDMPPSVLSAIYSTVLPAYLDNLSRQEEDAALENALSLVNNVSKKRLLSSLPDMLRQLQNYCSPVSEITLPIEKALAEGVRLTVAEIGNYTGVYQSYSLSSSSDALKMEPYLIIPSPDGHSVRVGRLSAYRTLQWGTGIINNHQNFYVTFSETAPPQLNLVTLYLQLPFREHPGMLRGLYLALDYNRNPIARRIVLVKQSEAVAAEDFANLKSGIIAKDQLTPEQEVYYQYTCQPGDYIKMCTVPTPHLDASDLAREKKMLEL</sequence>
<reference evidence="1" key="1">
    <citation type="journal article" date="2021" name="PeerJ">
        <title>Extensive microbial diversity within the chicken gut microbiome revealed by metagenomics and culture.</title>
        <authorList>
            <person name="Gilroy R."/>
            <person name="Ravi A."/>
            <person name="Getino M."/>
            <person name="Pursley I."/>
            <person name="Horton D.L."/>
            <person name="Alikhan N.F."/>
            <person name="Baker D."/>
            <person name="Gharbi K."/>
            <person name="Hall N."/>
            <person name="Watson M."/>
            <person name="Adriaenssens E.M."/>
            <person name="Foster-Nyarko E."/>
            <person name="Jarju S."/>
            <person name="Secka A."/>
            <person name="Antonio M."/>
            <person name="Oren A."/>
            <person name="Chaudhuri R.R."/>
            <person name="La Ragione R."/>
            <person name="Hildebrand F."/>
            <person name="Pallen M.J."/>
        </authorList>
    </citation>
    <scope>NUCLEOTIDE SEQUENCE</scope>
    <source>
        <strain evidence="1">23274</strain>
    </source>
</reference>
<name>A0A9D1V0X2_9BACT</name>
<evidence type="ECO:0000313" key="1">
    <source>
        <dbReference type="EMBL" id="HIX04050.1"/>
    </source>
</evidence>
<reference evidence="1" key="2">
    <citation type="submission" date="2021-04" db="EMBL/GenBank/DDBJ databases">
        <authorList>
            <person name="Gilroy R."/>
        </authorList>
    </citation>
    <scope>NUCLEOTIDE SEQUENCE</scope>
    <source>
        <strain evidence="1">23274</strain>
    </source>
</reference>
<protein>
    <submittedName>
        <fullName evidence="1">Uncharacterized protein</fullName>
    </submittedName>
</protein>
<proteinExistence type="predicted"/>